<dbReference type="Gene3D" id="1.10.510.10">
    <property type="entry name" value="Transferase(Phosphotransferase) domain 1"/>
    <property type="match status" value="1"/>
</dbReference>
<dbReference type="RefSeq" id="WP_118913947.1">
    <property type="nucleotide sequence ID" value="NZ_QWLM01000012.1"/>
</dbReference>
<evidence type="ECO:0008006" key="5">
    <source>
        <dbReference type="Google" id="ProtNLM"/>
    </source>
</evidence>
<dbReference type="InterPro" id="IPR008979">
    <property type="entry name" value="Galactose-bd-like_sf"/>
</dbReference>
<dbReference type="InterPro" id="IPR011009">
    <property type="entry name" value="Kinase-like_dom_sf"/>
</dbReference>
<dbReference type="SUPFAM" id="SSF49785">
    <property type="entry name" value="Galactose-binding domain-like"/>
    <property type="match status" value="1"/>
</dbReference>
<name>A0A417Z2W2_9MICO</name>
<feature type="compositionally biased region" description="Low complexity" evidence="1">
    <location>
        <begin position="449"/>
        <end position="475"/>
    </location>
</feature>
<accession>A0A417Z2W2</accession>
<keyword evidence="2" id="KW-1133">Transmembrane helix</keyword>
<organism evidence="3 4">
    <name type="scientific">Dermacoccus abyssi</name>
    <dbReference type="NCBI Taxonomy" id="322596"/>
    <lineage>
        <taxon>Bacteria</taxon>
        <taxon>Bacillati</taxon>
        <taxon>Actinomycetota</taxon>
        <taxon>Actinomycetes</taxon>
        <taxon>Micrococcales</taxon>
        <taxon>Dermacoccaceae</taxon>
        <taxon>Dermacoccus</taxon>
    </lineage>
</organism>
<keyword evidence="2" id="KW-0472">Membrane</keyword>
<evidence type="ECO:0000313" key="3">
    <source>
        <dbReference type="EMBL" id="RHW44969.1"/>
    </source>
</evidence>
<gene>
    <name evidence="3" type="ORF">D1832_10740</name>
</gene>
<feature type="region of interest" description="Disordered" evidence="1">
    <location>
        <begin position="313"/>
        <end position="359"/>
    </location>
</feature>
<dbReference type="Proteomes" id="UP000285376">
    <property type="component" value="Unassembled WGS sequence"/>
</dbReference>
<feature type="transmembrane region" description="Helical" evidence="2">
    <location>
        <begin position="418"/>
        <end position="438"/>
    </location>
</feature>
<evidence type="ECO:0000256" key="2">
    <source>
        <dbReference type="SAM" id="Phobius"/>
    </source>
</evidence>
<reference evidence="3 4" key="1">
    <citation type="submission" date="2018-08" db="EMBL/GenBank/DDBJ databases">
        <title>Whole genome sequence analysis of Dermacoccus abyssi bacteria isolated from Deep Mariana trench Micromonospora spp reveals genes involved in the environmental adaptation and production of secondary metabolites.</title>
        <authorList>
            <person name="Abdel-Mageed W.M."/>
            <person name="Lehri B."/>
            <person name="Nouioui I."/>
            <person name="Goodfellow I."/>
            <person name="Jaspars M."/>
            <person name="Karlyshev A."/>
        </authorList>
    </citation>
    <scope>NUCLEOTIDE SEQUENCE [LARGE SCALE GENOMIC DNA]</scope>
    <source>
        <strain evidence="3 4">MT1.1</strain>
    </source>
</reference>
<dbReference type="Gene3D" id="2.60.120.260">
    <property type="entry name" value="Galactose-binding domain-like"/>
    <property type="match status" value="1"/>
</dbReference>
<dbReference type="AlphaFoldDB" id="A0A417Z2W2"/>
<evidence type="ECO:0000313" key="4">
    <source>
        <dbReference type="Proteomes" id="UP000285376"/>
    </source>
</evidence>
<comment type="caution">
    <text evidence="3">The sequence shown here is derived from an EMBL/GenBank/DDBJ whole genome shotgun (WGS) entry which is preliminary data.</text>
</comment>
<feature type="compositionally biased region" description="Low complexity" evidence="1">
    <location>
        <begin position="337"/>
        <end position="351"/>
    </location>
</feature>
<protein>
    <recommendedName>
        <fullName evidence="5">Protein kinase domain-containing protein</fullName>
    </recommendedName>
</protein>
<evidence type="ECO:0000256" key="1">
    <source>
        <dbReference type="SAM" id="MobiDB-lite"/>
    </source>
</evidence>
<dbReference type="EMBL" id="QWLM01000012">
    <property type="protein sequence ID" value="RHW44969.1"/>
    <property type="molecule type" value="Genomic_DNA"/>
</dbReference>
<dbReference type="CDD" id="cd13973">
    <property type="entry name" value="PK_MviN-like"/>
    <property type="match status" value="1"/>
</dbReference>
<feature type="region of interest" description="Disordered" evidence="1">
    <location>
        <begin position="448"/>
        <end position="479"/>
    </location>
</feature>
<dbReference type="SUPFAM" id="SSF56112">
    <property type="entry name" value="Protein kinase-like (PK-like)"/>
    <property type="match status" value="1"/>
</dbReference>
<dbReference type="Gene3D" id="3.30.200.20">
    <property type="entry name" value="Phosphorylase Kinase, domain 1"/>
    <property type="match status" value="1"/>
</dbReference>
<sequence>MQGITKGTVLGNRYELTSEISDAPGLARWLARDEKLGREVAITVFGSKSSHAAAALDSARRAAGVEDDRLVRVLDAGSDDDHSFVVEEAHTGAHSLADLVRFEAMHPEEARRIVGETASALEAARQRGLHHLTLSPRHVLRLADGSIAVTQVAVGGALAGRDDISSAEATKRDAAACVKLLYTALTGEWPGKAEEITGLKGLTVAERRADGQIATPSEVVDGIPSDLDTMCRQSLNYDETPRTPGEVARQLAPWSAQMITAPGKGRRSDDAASDEDEKDQNFTVRRAADRTEGEGRRGVGAVGAAALAAAGTAGAAKGARRLSNADDDTDPGARAEGPGAALPRKPAPRAANEQDPADATMIGRPVQFDADETTQFSLDDEDAAYHRTTYDPSFEELEPPVPGFHGGTDDPDAGSSKLALGIVALFVIGALVLAVLGIRGIGGNADTPAASNSASASSGAASSGASPSGSASRAGTPVKVQSASVVNQRGMRVNDSSSMAQAVDGDTSTTWKSLLYRNRPWGGYPGYGGLALNLGTSTDVKSIKITPGEGQPLTADVYVGDAPGTAGKKVGSVSNATSQQTISSTAKGSYVTIFITTQSLAPGTSYYQSAVSEVSVEK</sequence>
<keyword evidence="2" id="KW-0812">Transmembrane</keyword>
<proteinExistence type="predicted"/>
<feature type="region of interest" description="Disordered" evidence="1">
    <location>
        <begin position="236"/>
        <end position="298"/>
    </location>
</feature>
<feature type="compositionally biased region" description="Basic and acidic residues" evidence="1">
    <location>
        <begin position="286"/>
        <end position="297"/>
    </location>
</feature>